<sequence>MIQCSLVRYIIYISIFKYLYFLSSVASRCDASHFVSIVEKGCVYRAPKNCRHFIPQVLNNEIGSNMQNLGSVLSTLSMIIQLCESSTKTENGFNTEENAQQEVADKSFQTGIEELDQRIQESFDAIQPLLFELCISESDRKLLQKKIHENCSKFSQNFVDKEGETSKSSTKYQAVYSICNTDRNAEARTILPVKSNIKRVQRLPKSTTYFLEQVYSKKQILNSRERMAIAKKCKISCSQVRIWFSNKRMRTKST</sequence>
<dbReference type="SMART" id="SM00389">
    <property type="entry name" value="HOX"/>
    <property type="match status" value="1"/>
</dbReference>
<dbReference type="InterPro" id="IPR009057">
    <property type="entry name" value="Homeodomain-like_sf"/>
</dbReference>
<evidence type="ECO:0000256" key="1">
    <source>
        <dbReference type="ARBA" id="ARBA00023125"/>
    </source>
</evidence>
<comment type="subcellular location">
    <subcellularLocation>
        <location evidence="4 5">Nucleus</location>
    </subcellularLocation>
</comment>
<dbReference type="GO" id="GO:0005634">
    <property type="term" value="C:nucleus"/>
    <property type="evidence" value="ECO:0007669"/>
    <property type="project" value="UniProtKB-SubCell"/>
</dbReference>
<dbReference type="GeneID" id="59236038"/>
<organism evidence="7 8">
    <name type="scientific">Zygotorulaspora mrakii</name>
    <name type="common">Zygosaccharomyces mrakii</name>
    <dbReference type="NCBI Taxonomy" id="42260"/>
    <lineage>
        <taxon>Eukaryota</taxon>
        <taxon>Fungi</taxon>
        <taxon>Dikarya</taxon>
        <taxon>Ascomycota</taxon>
        <taxon>Saccharomycotina</taxon>
        <taxon>Saccharomycetes</taxon>
        <taxon>Saccharomycetales</taxon>
        <taxon>Saccharomycetaceae</taxon>
        <taxon>Zygotorulaspora</taxon>
    </lineage>
</organism>
<reference evidence="7 8" key="1">
    <citation type="submission" date="2020-07" db="EMBL/GenBank/DDBJ databases">
        <title>The yeast mating-type switching endonuclease HO is a domesticated member of an unorthodox homing genetic element family.</title>
        <authorList>
            <person name="Coughlan A.Y."/>
            <person name="Lombardi L."/>
            <person name="Braun-Galleani S."/>
            <person name="Martos A.R."/>
            <person name="Galeote V."/>
            <person name="Bigey F."/>
            <person name="Dequin S."/>
            <person name="Byrne K.P."/>
            <person name="Wolfe K.H."/>
        </authorList>
    </citation>
    <scope>NUCLEOTIDE SEQUENCE [LARGE SCALE GENOMIC DNA]</scope>
    <source>
        <strain evidence="7 8">NRRL Y-6702</strain>
    </source>
</reference>
<dbReference type="CDD" id="cd00086">
    <property type="entry name" value="homeodomain"/>
    <property type="match status" value="1"/>
</dbReference>
<dbReference type="InterPro" id="IPR001356">
    <property type="entry name" value="HD"/>
</dbReference>
<gene>
    <name evidence="7" type="ORF">HG535_0D00210</name>
</gene>
<dbReference type="InterPro" id="IPR017970">
    <property type="entry name" value="Homeobox_CS"/>
</dbReference>
<dbReference type="Pfam" id="PF00046">
    <property type="entry name" value="Homeodomain"/>
    <property type="match status" value="1"/>
</dbReference>
<dbReference type="PROSITE" id="PS00027">
    <property type="entry name" value="HOMEOBOX_1"/>
    <property type="match status" value="1"/>
</dbReference>
<keyword evidence="8" id="KW-1185">Reference proteome</keyword>
<evidence type="ECO:0000259" key="6">
    <source>
        <dbReference type="PROSITE" id="PS50071"/>
    </source>
</evidence>
<dbReference type="GO" id="GO:0000981">
    <property type="term" value="F:DNA-binding transcription factor activity, RNA polymerase II-specific"/>
    <property type="evidence" value="ECO:0007669"/>
    <property type="project" value="InterPro"/>
</dbReference>
<dbReference type="GO" id="GO:0003677">
    <property type="term" value="F:DNA binding"/>
    <property type="evidence" value="ECO:0007669"/>
    <property type="project" value="UniProtKB-UniRule"/>
</dbReference>
<dbReference type="Gene3D" id="1.10.10.60">
    <property type="entry name" value="Homeodomain-like"/>
    <property type="match status" value="1"/>
</dbReference>
<feature type="domain" description="Homeobox" evidence="6">
    <location>
        <begin position="194"/>
        <end position="254"/>
    </location>
</feature>
<dbReference type="KEGG" id="zmk:HG535_0D00210"/>
<keyword evidence="1 4" id="KW-0238">DNA-binding</keyword>
<evidence type="ECO:0000313" key="7">
    <source>
        <dbReference type="EMBL" id="QLG72314.1"/>
    </source>
</evidence>
<dbReference type="Proteomes" id="UP000509704">
    <property type="component" value="Chromosome 4"/>
</dbReference>
<proteinExistence type="predicted"/>
<evidence type="ECO:0000256" key="5">
    <source>
        <dbReference type="RuleBase" id="RU000682"/>
    </source>
</evidence>
<dbReference type="PROSITE" id="PS50071">
    <property type="entry name" value="HOMEOBOX_2"/>
    <property type="match status" value="1"/>
</dbReference>
<dbReference type="AlphaFoldDB" id="A0A7H9B1Q3"/>
<evidence type="ECO:0000256" key="2">
    <source>
        <dbReference type="ARBA" id="ARBA00023155"/>
    </source>
</evidence>
<keyword evidence="3 4" id="KW-0539">Nucleus</keyword>
<dbReference type="RefSeq" id="XP_037144042.1">
    <property type="nucleotide sequence ID" value="XM_037288147.1"/>
</dbReference>
<evidence type="ECO:0000256" key="4">
    <source>
        <dbReference type="PROSITE-ProRule" id="PRU00108"/>
    </source>
</evidence>
<protein>
    <recommendedName>
        <fullName evidence="6">Homeobox domain-containing protein</fullName>
    </recommendedName>
</protein>
<dbReference type="SUPFAM" id="SSF46689">
    <property type="entry name" value="Homeodomain-like"/>
    <property type="match status" value="1"/>
</dbReference>
<name>A0A7H9B1Q3_ZYGMR</name>
<accession>A0A7H9B1Q3</accession>
<dbReference type="EMBL" id="CP058607">
    <property type="protein sequence ID" value="QLG72314.1"/>
    <property type="molecule type" value="Genomic_DNA"/>
</dbReference>
<evidence type="ECO:0000256" key="3">
    <source>
        <dbReference type="ARBA" id="ARBA00023242"/>
    </source>
</evidence>
<keyword evidence="2 4" id="KW-0371">Homeobox</keyword>
<evidence type="ECO:0000313" key="8">
    <source>
        <dbReference type="Proteomes" id="UP000509704"/>
    </source>
</evidence>
<dbReference type="OrthoDB" id="2109411at2759"/>